<organism evidence="3 4">
    <name type="scientific">Leuconostoc gasicomitatum</name>
    <dbReference type="NCBI Taxonomy" id="115778"/>
    <lineage>
        <taxon>Bacteria</taxon>
        <taxon>Bacillati</taxon>
        <taxon>Bacillota</taxon>
        <taxon>Bacilli</taxon>
        <taxon>Lactobacillales</taxon>
        <taxon>Lactobacillaceae</taxon>
        <taxon>Leuconostoc</taxon>
        <taxon>Leuconostoc gelidum group</taxon>
    </lineage>
</organism>
<dbReference type="AlphaFoldDB" id="A0A9Q3SW61"/>
<dbReference type="Pfam" id="PF00149">
    <property type="entry name" value="Metallophos"/>
    <property type="match status" value="1"/>
</dbReference>
<gene>
    <name evidence="3" type="ORF">KIJ12_02490</name>
</gene>
<proteinExistence type="predicted"/>
<dbReference type="Proteomes" id="UP000752647">
    <property type="component" value="Unassembled WGS sequence"/>
</dbReference>
<dbReference type="InterPro" id="IPR004843">
    <property type="entry name" value="Calcineurin-like_PHP"/>
</dbReference>
<dbReference type="Gene3D" id="3.60.21.10">
    <property type="match status" value="1"/>
</dbReference>
<dbReference type="PANTHER" id="PTHR30337:SF7">
    <property type="entry name" value="PHOSPHOESTERASE"/>
    <property type="match status" value="1"/>
</dbReference>
<evidence type="ECO:0000256" key="1">
    <source>
        <dbReference type="ARBA" id="ARBA00022801"/>
    </source>
</evidence>
<keyword evidence="3" id="KW-0269">Exonuclease</keyword>
<evidence type="ECO:0000313" key="4">
    <source>
        <dbReference type="Proteomes" id="UP000752647"/>
    </source>
</evidence>
<dbReference type="InterPro" id="IPR050535">
    <property type="entry name" value="DNA_Repair-Maintenance_Comp"/>
</dbReference>
<name>A0A9Q3SW61_9LACO</name>
<comment type="caution">
    <text evidence="3">The sequence shown here is derived from an EMBL/GenBank/DDBJ whole genome shotgun (WGS) entry which is preliminary data.</text>
</comment>
<keyword evidence="3" id="KW-0540">Nuclease</keyword>
<dbReference type="InterPro" id="IPR029052">
    <property type="entry name" value="Metallo-depent_PP-like"/>
</dbReference>
<evidence type="ECO:0000313" key="3">
    <source>
        <dbReference type="EMBL" id="MBZ5962035.1"/>
    </source>
</evidence>
<dbReference type="RefSeq" id="WP_224133409.1">
    <property type="nucleotide sequence ID" value="NZ_CBCPIF010000001.1"/>
</dbReference>
<sequence length="387" mass="44183">MKFIHAADIHLGNPFIGLDQTLPSQFKKSVQQSTLTAFKSLINSSITENIDFLIISGDLYNAAQNSPQIQEIVSQQFERLNSAGIPVYLSFGNHDFEANKQNHLSWPENVHVFEQNVETKYLTLKTGESIALTGFSYQTQRQTQKIINDFPVKMQSVDYQIGLYHGTVGIDGDPYAPFSVSDMLQKNYDYWALGHIHMRQTLNNQPFIGYSGVLQGLNRKEIGEKGYYLVTSKNHVLVPEFYDISPIIWEELILSEVSDELDLTNQVLNYKHNKITFLSVKITADLDETVIQRLASGTTLEKLREKASVNLWVVNLTITHELLTLLAADNIDQKYWLESFEKIFSDFVISDYVSNQAPTFVRDYFMGEEGKSSLKNKMQQLIQSRKV</sequence>
<dbReference type="InterPro" id="IPR041796">
    <property type="entry name" value="Mre11_N"/>
</dbReference>
<dbReference type="GO" id="GO:0004527">
    <property type="term" value="F:exonuclease activity"/>
    <property type="evidence" value="ECO:0007669"/>
    <property type="project" value="UniProtKB-KW"/>
</dbReference>
<evidence type="ECO:0000259" key="2">
    <source>
        <dbReference type="Pfam" id="PF00149"/>
    </source>
</evidence>
<dbReference type="PANTHER" id="PTHR30337">
    <property type="entry name" value="COMPONENT OF ATP-DEPENDENT DSDNA EXONUCLEASE"/>
    <property type="match status" value="1"/>
</dbReference>
<reference evidence="3" key="1">
    <citation type="submission" date="2021-05" db="EMBL/GenBank/DDBJ databases">
        <title>Pangenome of Leuconostoc gelidum warrants species status for Leuconostoc gelidum subsp. gasicomitatum.</title>
        <authorList>
            <person name="Johansson P."/>
            <person name="Sade E."/>
            <person name="Hultman J."/>
            <person name="Auvinen P."/>
            <person name="Bjorkroth J."/>
        </authorList>
    </citation>
    <scope>NUCLEOTIDE SEQUENCE</scope>
    <source>
        <strain evidence="3">A.21.4</strain>
    </source>
</reference>
<keyword evidence="1" id="KW-0378">Hydrolase</keyword>
<accession>A0A9Q3SW61</accession>
<dbReference type="EMBL" id="JAHBFI010000005">
    <property type="protein sequence ID" value="MBZ5962035.1"/>
    <property type="molecule type" value="Genomic_DNA"/>
</dbReference>
<dbReference type="CDD" id="cd00840">
    <property type="entry name" value="MPP_Mre11_N"/>
    <property type="match status" value="1"/>
</dbReference>
<protein>
    <submittedName>
        <fullName evidence="3">DNA repair exonuclease</fullName>
    </submittedName>
</protein>
<dbReference type="SUPFAM" id="SSF56300">
    <property type="entry name" value="Metallo-dependent phosphatases"/>
    <property type="match status" value="1"/>
</dbReference>
<feature type="domain" description="Calcineurin-like phosphoesterase" evidence="2">
    <location>
        <begin position="1"/>
        <end position="198"/>
    </location>
</feature>